<keyword evidence="1" id="KW-0804">Transcription</keyword>
<evidence type="ECO:0000259" key="2">
    <source>
        <dbReference type="Pfam" id="PF02357"/>
    </source>
</evidence>
<dbReference type="AlphaFoldDB" id="A0A7T7HM34"/>
<dbReference type="EMBL" id="CP066786">
    <property type="protein sequence ID" value="QQM31720.1"/>
    <property type="molecule type" value="Genomic_DNA"/>
</dbReference>
<evidence type="ECO:0000313" key="4">
    <source>
        <dbReference type="Proteomes" id="UP000596083"/>
    </source>
</evidence>
<gene>
    <name evidence="3" type="ORF">JET14_06000</name>
</gene>
<dbReference type="Proteomes" id="UP000596083">
    <property type="component" value="Chromosome"/>
</dbReference>
<dbReference type="Gene3D" id="3.30.70.940">
    <property type="entry name" value="NusG, N-terminal domain"/>
    <property type="match status" value="1"/>
</dbReference>
<reference evidence="3 4" key="1">
    <citation type="submission" date="2020-12" db="EMBL/GenBank/DDBJ databases">
        <authorList>
            <person name="Zheng R.K."/>
            <person name="Sun C.M."/>
        </authorList>
    </citation>
    <scope>NUCLEOTIDE SEQUENCE [LARGE SCALE GENOMIC DNA]</scope>
    <source>
        <strain evidence="3 4">ZRK001</strain>
    </source>
</reference>
<evidence type="ECO:0000313" key="3">
    <source>
        <dbReference type="EMBL" id="QQM31720.1"/>
    </source>
</evidence>
<dbReference type="RefSeq" id="WP_200337240.1">
    <property type="nucleotide sequence ID" value="NZ_CP066786.1"/>
</dbReference>
<feature type="domain" description="NusG-like N-terminal" evidence="2">
    <location>
        <begin position="18"/>
        <end position="102"/>
    </location>
</feature>
<evidence type="ECO:0000256" key="1">
    <source>
        <dbReference type="ARBA" id="ARBA00023163"/>
    </source>
</evidence>
<dbReference type="InterPro" id="IPR036735">
    <property type="entry name" value="NGN_dom_sf"/>
</dbReference>
<dbReference type="GO" id="GO:0006354">
    <property type="term" value="P:DNA-templated transcription elongation"/>
    <property type="evidence" value="ECO:0007669"/>
    <property type="project" value="InterPro"/>
</dbReference>
<organism evidence="3 4">
    <name type="scientific">Martelella lutilitoris</name>
    <dbReference type="NCBI Taxonomy" id="2583532"/>
    <lineage>
        <taxon>Bacteria</taxon>
        <taxon>Pseudomonadati</taxon>
        <taxon>Pseudomonadota</taxon>
        <taxon>Alphaproteobacteria</taxon>
        <taxon>Hyphomicrobiales</taxon>
        <taxon>Aurantimonadaceae</taxon>
        <taxon>Martelella</taxon>
    </lineage>
</organism>
<dbReference type="SUPFAM" id="SSF82679">
    <property type="entry name" value="N-utilization substance G protein NusG, N-terminal domain"/>
    <property type="match status" value="1"/>
</dbReference>
<sequence length="185" mass="21131">MKKCLNNGRLPELVSELDWYALLVPPQKEFAAQEILSKRDIATFCPFQSVWRKPSRYSKDKVLKHYPVMPRYLFAGFAGQVDWYRLFQMPLVSAVVGVAGEPRCFDNMDAFIRNFRNGLRRPDHDRHMPTHREFGVGDTAVIVDSALAGRHVVVESIDKGHAFFTVEMFGGEMRLSLPTDKLEAA</sequence>
<accession>A0A7T7HM34</accession>
<name>A0A7T7HM34_9HYPH</name>
<protein>
    <recommendedName>
        <fullName evidence="2">NusG-like N-terminal domain-containing protein</fullName>
    </recommendedName>
</protein>
<proteinExistence type="predicted"/>
<dbReference type="KEGG" id="mlut:JET14_06000"/>
<dbReference type="Pfam" id="PF02357">
    <property type="entry name" value="NusG"/>
    <property type="match status" value="1"/>
</dbReference>
<dbReference type="InterPro" id="IPR006645">
    <property type="entry name" value="NGN-like_dom"/>
</dbReference>